<dbReference type="Pfam" id="PF00126">
    <property type="entry name" value="HTH_1"/>
    <property type="match status" value="1"/>
</dbReference>
<reference evidence="6 7" key="1">
    <citation type="submission" date="2019-03" db="EMBL/GenBank/DDBJ databases">
        <title>Roseomonas sp. a novel Roseomonas species isolated from Sea whip Gorgonian.</title>
        <authorList>
            <person name="Li F."/>
            <person name="Pan X."/>
            <person name="Huang S."/>
            <person name="Li Z."/>
            <person name="Meng B."/>
        </authorList>
    </citation>
    <scope>NUCLEOTIDE SEQUENCE [LARGE SCALE GENOMIC DNA]</scope>
    <source>
        <strain evidence="6 7">M0104</strain>
    </source>
</reference>
<evidence type="ECO:0000313" key="7">
    <source>
        <dbReference type="Proteomes" id="UP000460715"/>
    </source>
</evidence>
<dbReference type="Gene3D" id="3.40.190.290">
    <property type="match status" value="1"/>
</dbReference>
<keyword evidence="4" id="KW-0804">Transcription</keyword>
<dbReference type="InterPro" id="IPR036390">
    <property type="entry name" value="WH_DNA-bd_sf"/>
</dbReference>
<dbReference type="InterPro" id="IPR050950">
    <property type="entry name" value="HTH-type_LysR_regulators"/>
</dbReference>
<proteinExistence type="inferred from homology"/>
<protein>
    <submittedName>
        <fullName evidence="6">LysR family transcriptional regulator</fullName>
    </submittedName>
</protein>
<dbReference type="GO" id="GO:0003700">
    <property type="term" value="F:DNA-binding transcription factor activity"/>
    <property type="evidence" value="ECO:0007669"/>
    <property type="project" value="InterPro"/>
</dbReference>
<dbReference type="GO" id="GO:0005829">
    <property type="term" value="C:cytosol"/>
    <property type="evidence" value="ECO:0007669"/>
    <property type="project" value="TreeGrafter"/>
</dbReference>
<comment type="caution">
    <text evidence="6">The sequence shown here is derived from an EMBL/GenBank/DDBJ whole genome shotgun (WGS) entry which is preliminary data.</text>
</comment>
<dbReference type="Gene3D" id="1.10.10.10">
    <property type="entry name" value="Winged helix-like DNA-binding domain superfamily/Winged helix DNA-binding domain"/>
    <property type="match status" value="1"/>
</dbReference>
<dbReference type="AlphaFoldDB" id="A0A845BGX1"/>
<dbReference type="OrthoDB" id="5297263at2"/>
<dbReference type="PANTHER" id="PTHR30419">
    <property type="entry name" value="HTH-TYPE TRANSCRIPTIONAL REGULATOR YBHD"/>
    <property type="match status" value="1"/>
</dbReference>
<dbReference type="Pfam" id="PF03466">
    <property type="entry name" value="LysR_substrate"/>
    <property type="match status" value="1"/>
</dbReference>
<dbReference type="RefSeq" id="WP_160938785.1">
    <property type="nucleotide sequence ID" value="NZ_SNVJ01000020.1"/>
</dbReference>
<evidence type="ECO:0000256" key="2">
    <source>
        <dbReference type="ARBA" id="ARBA00023015"/>
    </source>
</evidence>
<gene>
    <name evidence="6" type="ORF">E0493_18675</name>
</gene>
<keyword evidence="3" id="KW-0238">DNA-binding</keyword>
<evidence type="ECO:0000259" key="5">
    <source>
        <dbReference type="PROSITE" id="PS50931"/>
    </source>
</evidence>
<dbReference type="InterPro" id="IPR000847">
    <property type="entry name" value="LysR_HTH_N"/>
</dbReference>
<comment type="similarity">
    <text evidence="1">Belongs to the LysR transcriptional regulatory family.</text>
</comment>
<evidence type="ECO:0000313" key="6">
    <source>
        <dbReference type="EMBL" id="MXP65376.1"/>
    </source>
</evidence>
<organism evidence="6 7">
    <name type="scientific">Teichococcus coralli</name>
    <dbReference type="NCBI Taxonomy" id="2545983"/>
    <lineage>
        <taxon>Bacteria</taxon>
        <taxon>Pseudomonadati</taxon>
        <taxon>Pseudomonadota</taxon>
        <taxon>Alphaproteobacteria</taxon>
        <taxon>Acetobacterales</taxon>
        <taxon>Roseomonadaceae</taxon>
        <taxon>Roseomonas</taxon>
    </lineage>
</organism>
<dbReference type="PROSITE" id="PS50931">
    <property type="entry name" value="HTH_LYSR"/>
    <property type="match status" value="1"/>
</dbReference>
<dbReference type="InterPro" id="IPR036388">
    <property type="entry name" value="WH-like_DNA-bd_sf"/>
</dbReference>
<feature type="domain" description="HTH lysR-type" evidence="5">
    <location>
        <begin position="19"/>
        <end position="69"/>
    </location>
</feature>
<evidence type="ECO:0000256" key="4">
    <source>
        <dbReference type="ARBA" id="ARBA00023163"/>
    </source>
</evidence>
<dbReference type="SUPFAM" id="SSF53850">
    <property type="entry name" value="Periplasmic binding protein-like II"/>
    <property type="match status" value="1"/>
</dbReference>
<keyword evidence="2" id="KW-0805">Transcription regulation</keyword>
<evidence type="ECO:0000256" key="3">
    <source>
        <dbReference type="ARBA" id="ARBA00023125"/>
    </source>
</evidence>
<keyword evidence="7" id="KW-1185">Reference proteome</keyword>
<dbReference type="Proteomes" id="UP000460715">
    <property type="component" value="Unassembled WGS sequence"/>
</dbReference>
<evidence type="ECO:0000256" key="1">
    <source>
        <dbReference type="ARBA" id="ARBA00009437"/>
    </source>
</evidence>
<dbReference type="SUPFAM" id="SSF46785">
    <property type="entry name" value="Winged helix' DNA-binding domain"/>
    <property type="match status" value="1"/>
</dbReference>
<sequence>MASRPSSPAPRIHAPGILYFDAVRRAGSIREAARRLNVASSAVNRQILKMEQALDAPLFERLSAGLRLTAAGEVMARHVIAVLRDAERTRAELDALRGLRTGHVELATLEGLCHRIVPEAAAALRRERPGITVSTGILRTAEIPGAILNGDVHLGLAFEIRRQAGLRQIAAVRLPLGAIVPPGSPLARRQAVTLSDCMDAPLILPQANFANRDQIEALIARGGGLRPHYEAGSVELLKQMVLRGLGIAFMTRVGLEAELDAGSLVHVPLHRGRTPVHSELGLWAHARTATPHAVGAFATMLAAQMGARRA</sequence>
<name>A0A845BGX1_9PROT</name>
<dbReference type="InterPro" id="IPR005119">
    <property type="entry name" value="LysR_subst-bd"/>
</dbReference>
<dbReference type="EMBL" id="SNVJ01000020">
    <property type="protein sequence ID" value="MXP65376.1"/>
    <property type="molecule type" value="Genomic_DNA"/>
</dbReference>
<dbReference type="GO" id="GO:0003677">
    <property type="term" value="F:DNA binding"/>
    <property type="evidence" value="ECO:0007669"/>
    <property type="project" value="UniProtKB-KW"/>
</dbReference>
<dbReference type="PANTHER" id="PTHR30419:SF2">
    <property type="entry name" value="LYSR FAMILY TRANSCRIPTIONAL REGULATOR"/>
    <property type="match status" value="1"/>
</dbReference>
<accession>A0A845BGX1</accession>